<organism evidence="2 3">
    <name type="scientific">Saccharomonospora marina XMU15</name>
    <dbReference type="NCBI Taxonomy" id="882083"/>
    <lineage>
        <taxon>Bacteria</taxon>
        <taxon>Bacillati</taxon>
        <taxon>Actinomycetota</taxon>
        <taxon>Actinomycetes</taxon>
        <taxon>Pseudonocardiales</taxon>
        <taxon>Pseudonocardiaceae</taxon>
        <taxon>Saccharomonospora</taxon>
    </lineage>
</organism>
<dbReference type="eggNOG" id="COG2267">
    <property type="taxonomic scope" value="Bacteria"/>
</dbReference>
<dbReference type="RefSeq" id="WP_009154710.1">
    <property type="nucleotide sequence ID" value="NZ_CM001439.1"/>
</dbReference>
<evidence type="ECO:0000313" key="2">
    <source>
        <dbReference type="EMBL" id="EHR51325.1"/>
    </source>
</evidence>
<dbReference type="OrthoDB" id="1376138at2"/>
<dbReference type="InterPro" id="IPR000073">
    <property type="entry name" value="AB_hydrolase_1"/>
</dbReference>
<dbReference type="STRING" id="882083.SacmaDRAFT_3089"/>
<feature type="domain" description="AB hydrolase-1" evidence="1">
    <location>
        <begin position="49"/>
        <end position="284"/>
    </location>
</feature>
<sequence>MPADDYARFLPAHHRARAAASTPNSTWWEWRGRRVHILRATNPDAPVRLLVIHGAGGHAAALWPFIGLVDDMADALLPDLPLYGDTIDPDPAGVRYDAWVELLCDLVSVERAADARPLVLFGASMGGMLAYEVAARTREVAAVAATCLLDPRDPDALRAAARFSIAGGVAPAVLGSIARLAGRVRLPIRRLVDMRKMSNQPALSALCSADPRGGVRVPIGFLSSFLRFAHTPPEDFDAAPVLLVHPAEDRWIPPEVSARFLARINGDTSLVLLDNCGHFPAEEPGLTLLIDALRSLQGAA</sequence>
<evidence type="ECO:0000259" key="1">
    <source>
        <dbReference type="Pfam" id="PF12697"/>
    </source>
</evidence>
<dbReference type="Pfam" id="PF12697">
    <property type="entry name" value="Abhydrolase_6"/>
    <property type="match status" value="1"/>
</dbReference>
<dbReference type="SUPFAM" id="SSF53474">
    <property type="entry name" value="alpha/beta-Hydrolases"/>
    <property type="match status" value="1"/>
</dbReference>
<dbReference type="Gene3D" id="3.40.50.1820">
    <property type="entry name" value="alpha/beta hydrolase"/>
    <property type="match status" value="1"/>
</dbReference>
<dbReference type="InterPro" id="IPR029058">
    <property type="entry name" value="AB_hydrolase_fold"/>
</dbReference>
<dbReference type="PANTHER" id="PTHR46438">
    <property type="entry name" value="ALPHA/BETA-HYDROLASES SUPERFAMILY PROTEIN"/>
    <property type="match status" value="1"/>
</dbReference>
<protein>
    <submittedName>
        <fullName evidence="2">Lysophospholipase</fullName>
    </submittedName>
</protein>
<name>H5X7N3_9PSEU</name>
<evidence type="ECO:0000313" key="3">
    <source>
        <dbReference type="Proteomes" id="UP000004926"/>
    </source>
</evidence>
<proteinExistence type="predicted"/>
<reference evidence="2 3" key="1">
    <citation type="journal article" date="2012" name="Stand. Genomic Sci.">
        <title>Genome sequence of the ocean sediment bacterium Saccharomonospora marina type strain (XMU15(T)).</title>
        <authorList>
            <person name="Klenk H.P."/>
            <person name="Lu M."/>
            <person name="Lucas S."/>
            <person name="Lapidus A."/>
            <person name="Copeland A."/>
            <person name="Pitluck S."/>
            <person name="Goodwin L.A."/>
            <person name="Han C."/>
            <person name="Tapia R."/>
            <person name="Brambilla E.M."/>
            <person name="Potter G."/>
            <person name="Land M."/>
            <person name="Ivanova N."/>
            <person name="Rohde M."/>
            <person name="Goker M."/>
            <person name="Detter J.C."/>
            <person name="Li W.J."/>
            <person name="Kyrpides N.C."/>
            <person name="Woyke T."/>
        </authorList>
    </citation>
    <scope>NUCLEOTIDE SEQUENCE [LARGE SCALE GENOMIC DNA]</scope>
    <source>
        <strain evidence="2 3">XMU15</strain>
    </source>
</reference>
<dbReference type="EMBL" id="CM001439">
    <property type="protein sequence ID" value="EHR51325.1"/>
    <property type="molecule type" value="Genomic_DNA"/>
</dbReference>
<dbReference type="HOGENOM" id="CLU_076356_0_0_11"/>
<accession>H5X7N3</accession>
<dbReference type="GO" id="GO:0003824">
    <property type="term" value="F:catalytic activity"/>
    <property type="evidence" value="ECO:0007669"/>
    <property type="project" value="UniProtKB-ARBA"/>
</dbReference>
<dbReference type="AlphaFoldDB" id="H5X7N3"/>
<gene>
    <name evidence="2" type="ORF">SacmaDRAFT_3089</name>
</gene>
<keyword evidence="3" id="KW-1185">Reference proteome</keyword>
<dbReference type="Proteomes" id="UP000004926">
    <property type="component" value="Chromosome"/>
</dbReference>